<organism evidence="14 20">
    <name type="scientific">Nonlabens ulvanivorans</name>
    <name type="common">Persicivirga ulvanivorans</name>
    <dbReference type="NCBI Taxonomy" id="906888"/>
    <lineage>
        <taxon>Bacteria</taxon>
        <taxon>Pseudomonadati</taxon>
        <taxon>Bacteroidota</taxon>
        <taxon>Flavobacteriia</taxon>
        <taxon>Flavobacteriales</taxon>
        <taxon>Flavobacteriaceae</taxon>
        <taxon>Nonlabens</taxon>
    </lineage>
</organism>
<keyword evidence="8 12" id="KW-0963">Cytoplasm</keyword>
<comment type="caution">
    <text evidence="14">The sequence shown here is derived from an EMBL/GenBank/DDBJ whole genome shotgun (WGS) entry which is preliminary data.</text>
</comment>
<dbReference type="NCBIfam" id="NF002636">
    <property type="entry name" value="PRK02304.1-5"/>
    <property type="match status" value="1"/>
</dbReference>
<dbReference type="Proteomes" id="UP000029226">
    <property type="component" value="Unassembled WGS sequence"/>
</dbReference>
<feature type="domain" description="Phosphoribosyltransferase" evidence="13">
    <location>
        <begin position="46"/>
        <end position="144"/>
    </location>
</feature>
<dbReference type="Proteomes" id="UP000029647">
    <property type="component" value="Unassembled WGS sequence"/>
</dbReference>
<evidence type="ECO:0000259" key="13">
    <source>
        <dbReference type="Pfam" id="PF00156"/>
    </source>
</evidence>
<evidence type="ECO:0000256" key="7">
    <source>
        <dbReference type="ARBA" id="ARBA00011893"/>
    </source>
</evidence>
<name>A0A081D9T8_NONUL</name>
<evidence type="ECO:0000256" key="11">
    <source>
        <dbReference type="ARBA" id="ARBA00022726"/>
    </source>
</evidence>
<reference evidence="17 19" key="2">
    <citation type="submission" date="2014-07" db="EMBL/GenBank/DDBJ databases">
        <title>Draft genome sequence of Nonlabens ulvanivorans, an ulvan degrading bacterium.</title>
        <authorList>
            <person name="Kopel M."/>
            <person name="Helbert W."/>
            <person name="Henrissat B."/>
            <person name="Doniger T."/>
            <person name="Banin E."/>
        </authorList>
    </citation>
    <scope>NUCLEOTIDE SEQUENCE [LARGE SCALE GENOMIC DNA]</scope>
    <source>
        <strain evidence="17 19">PLR</strain>
    </source>
</reference>
<dbReference type="UniPathway" id="UPA00588">
    <property type="reaction ID" value="UER00646"/>
</dbReference>
<dbReference type="Pfam" id="PF00156">
    <property type="entry name" value="Pribosyltran"/>
    <property type="match status" value="1"/>
</dbReference>
<dbReference type="InterPro" id="IPR029057">
    <property type="entry name" value="PRTase-like"/>
</dbReference>
<evidence type="ECO:0000256" key="2">
    <source>
        <dbReference type="ARBA" id="ARBA00003968"/>
    </source>
</evidence>
<dbReference type="EMBL" id="BBNT01000005">
    <property type="protein sequence ID" value="GAL75411.1"/>
    <property type="molecule type" value="Genomic_DNA"/>
</dbReference>
<dbReference type="RefSeq" id="WP_036584339.1">
    <property type="nucleotide sequence ID" value="NZ_CP136694.1"/>
</dbReference>
<dbReference type="CDD" id="cd06223">
    <property type="entry name" value="PRTases_typeI"/>
    <property type="match status" value="1"/>
</dbReference>
<dbReference type="FunFam" id="3.40.50.2020:FF:000004">
    <property type="entry name" value="Adenine phosphoribosyltransferase"/>
    <property type="match status" value="1"/>
</dbReference>
<evidence type="ECO:0000313" key="23">
    <source>
        <dbReference type="Proteomes" id="UP000239997"/>
    </source>
</evidence>
<evidence type="ECO:0000256" key="5">
    <source>
        <dbReference type="ARBA" id="ARBA00008391"/>
    </source>
</evidence>
<comment type="similarity">
    <text evidence="5 12">Belongs to the purine/pyrimidine phosphoribosyltransferase family.</text>
</comment>
<sequence length="173" mass="19007">MNNEFIESHIHDIPDFPKEGIIFKDISPLLASAKARSITTELLVRDFRGQTIDVVVGIESRGFLFGMLLADALNAKFVMLRKPGKLPGAIISQEYELEYGTDTLELQENAISPGDCVLIHDDVLATGGTAIAAAQIIQKAGGKVEGFNFVIELDFINGREKIKDYKIASVLHY</sequence>
<reference evidence="20 21" key="1">
    <citation type="journal article" date="2014" name="Genome Announc.">
        <title>Draft Genome Sequences of Marine Flavobacterium Nonlabens Strains NR17, NR24, NR27, NR32, NR33, and Ara13.</title>
        <authorList>
            <person name="Nakanishi M."/>
            <person name="Meirelles P."/>
            <person name="Suzuki R."/>
            <person name="Takatani N."/>
            <person name="Mino S."/>
            <person name="Suda W."/>
            <person name="Oshima K."/>
            <person name="Hattori M."/>
            <person name="Ohkuma M."/>
            <person name="Hosokawa M."/>
            <person name="Miyashita K."/>
            <person name="Thompson F.L."/>
            <person name="Niwa A."/>
            <person name="Sawabe T."/>
            <person name="Sawabe T."/>
        </authorList>
    </citation>
    <scope>NUCLEOTIDE SEQUENCE [LARGE SCALE GENOMIC DNA]</scope>
    <source>
        <strain evidence="16">JCM 19275</strain>
        <strain evidence="14">JCM 19296</strain>
        <strain evidence="15">JCM 19314</strain>
        <strain evidence="22">JCM19275</strain>
        <strain evidence="20">JCM19296</strain>
        <strain evidence="21">JCM19314</strain>
    </source>
</reference>
<dbReference type="EMBL" id="BBMM01000005">
    <property type="protein sequence ID" value="GAL00489.1"/>
    <property type="molecule type" value="Genomic_DNA"/>
</dbReference>
<accession>A0A081D9T8</accession>
<dbReference type="AlphaFoldDB" id="A0A081D9T8"/>
<dbReference type="EMBL" id="BBLG01000002">
    <property type="protein sequence ID" value="GAK75684.1"/>
    <property type="molecule type" value="Genomic_DNA"/>
</dbReference>
<comment type="function">
    <text evidence="2 12">Catalyzes a salvage reaction resulting in the formation of AMP, that is energically less costly than de novo synthesis.</text>
</comment>
<evidence type="ECO:0000313" key="16">
    <source>
        <dbReference type="EMBL" id="GAL75411.1"/>
    </source>
</evidence>
<dbReference type="EC" id="2.4.2.7" evidence="7 12"/>
<evidence type="ECO:0000313" key="18">
    <source>
        <dbReference type="EMBL" id="PRX12852.1"/>
    </source>
</evidence>
<gene>
    <name evidence="12" type="primary">apt</name>
    <name evidence="17" type="ORF">IL45_12375</name>
    <name evidence="16" type="ORF">JCM19275_1862</name>
    <name evidence="14" type="ORF">JCM19296_1276</name>
    <name evidence="15" type="ORF">JCM19314_2097</name>
    <name evidence="18" type="ORF">LY02_02505</name>
</gene>
<dbReference type="InterPro" id="IPR050054">
    <property type="entry name" value="UPRTase/APRTase"/>
</dbReference>
<keyword evidence="9 12" id="KW-0328">Glycosyltransferase</keyword>
<evidence type="ECO:0000313" key="22">
    <source>
        <dbReference type="Proteomes" id="UP000029647"/>
    </source>
</evidence>
<dbReference type="GO" id="GO:0006168">
    <property type="term" value="P:adenine salvage"/>
    <property type="evidence" value="ECO:0007669"/>
    <property type="project" value="InterPro"/>
</dbReference>
<dbReference type="NCBIfam" id="TIGR01090">
    <property type="entry name" value="apt"/>
    <property type="match status" value="1"/>
</dbReference>
<evidence type="ECO:0000256" key="8">
    <source>
        <dbReference type="ARBA" id="ARBA00022490"/>
    </source>
</evidence>
<dbReference type="GO" id="GO:0044209">
    <property type="term" value="P:AMP salvage"/>
    <property type="evidence" value="ECO:0007669"/>
    <property type="project" value="UniProtKB-UniRule"/>
</dbReference>
<dbReference type="Gene3D" id="3.40.50.2020">
    <property type="match status" value="1"/>
</dbReference>
<dbReference type="GO" id="GO:0006166">
    <property type="term" value="P:purine ribonucleoside salvage"/>
    <property type="evidence" value="ECO:0007669"/>
    <property type="project" value="UniProtKB-UniRule"/>
</dbReference>
<dbReference type="GO" id="GO:0003999">
    <property type="term" value="F:adenine phosphoribosyltransferase activity"/>
    <property type="evidence" value="ECO:0007669"/>
    <property type="project" value="UniProtKB-UniRule"/>
</dbReference>
<dbReference type="InterPro" id="IPR000836">
    <property type="entry name" value="PRTase_dom"/>
</dbReference>
<comment type="pathway">
    <text evidence="4 12">Purine metabolism; AMP biosynthesis via salvage pathway; AMP from adenine: step 1/1.</text>
</comment>
<comment type="subcellular location">
    <subcellularLocation>
        <location evidence="3 12">Cytoplasm</location>
    </subcellularLocation>
</comment>
<dbReference type="Proteomes" id="UP000028980">
    <property type="component" value="Unassembled WGS sequence"/>
</dbReference>
<dbReference type="Proteomes" id="UP000028531">
    <property type="component" value="Unassembled WGS sequence"/>
</dbReference>
<dbReference type="InterPro" id="IPR005764">
    <property type="entry name" value="Ade_phspho_trans"/>
</dbReference>
<keyword evidence="23" id="KW-1185">Reference proteome</keyword>
<dbReference type="GO" id="GO:0005737">
    <property type="term" value="C:cytoplasm"/>
    <property type="evidence" value="ECO:0007669"/>
    <property type="project" value="UniProtKB-SubCell"/>
</dbReference>
<dbReference type="GO" id="GO:0016208">
    <property type="term" value="F:AMP binding"/>
    <property type="evidence" value="ECO:0007669"/>
    <property type="project" value="TreeGrafter"/>
</dbReference>
<evidence type="ECO:0000256" key="4">
    <source>
        <dbReference type="ARBA" id="ARBA00004659"/>
    </source>
</evidence>
<dbReference type="OrthoDB" id="9803963at2"/>
<dbReference type="HAMAP" id="MF_00004">
    <property type="entry name" value="Aden_phosphoribosyltr"/>
    <property type="match status" value="1"/>
</dbReference>
<dbReference type="NCBIfam" id="NF002634">
    <property type="entry name" value="PRK02304.1-3"/>
    <property type="match status" value="1"/>
</dbReference>
<dbReference type="SUPFAM" id="SSF53271">
    <property type="entry name" value="PRTase-like"/>
    <property type="match status" value="1"/>
</dbReference>
<keyword evidence="10 12" id="KW-0808">Transferase</keyword>
<dbReference type="EMBL" id="JPJI01000032">
    <property type="protein sequence ID" value="KEZ92919.1"/>
    <property type="molecule type" value="Genomic_DNA"/>
</dbReference>
<evidence type="ECO:0000313" key="20">
    <source>
        <dbReference type="Proteomes" id="UP000028980"/>
    </source>
</evidence>
<dbReference type="GO" id="GO:0002055">
    <property type="term" value="F:adenine binding"/>
    <property type="evidence" value="ECO:0007669"/>
    <property type="project" value="TreeGrafter"/>
</dbReference>
<comment type="subunit">
    <text evidence="6 12">Homodimer.</text>
</comment>
<proteinExistence type="inferred from homology"/>
<evidence type="ECO:0000256" key="3">
    <source>
        <dbReference type="ARBA" id="ARBA00004496"/>
    </source>
</evidence>
<comment type="catalytic activity">
    <reaction evidence="1 12">
        <text>AMP + diphosphate = 5-phospho-alpha-D-ribose 1-diphosphate + adenine</text>
        <dbReference type="Rhea" id="RHEA:16609"/>
        <dbReference type="ChEBI" id="CHEBI:16708"/>
        <dbReference type="ChEBI" id="CHEBI:33019"/>
        <dbReference type="ChEBI" id="CHEBI:58017"/>
        <dbReference type="ChEBI" id="CHEBI:456215"/>
        <dbReference type="EC" id="2.4.2.7"/>
    </reaction>
</comment>
<dbReference type="PANTHER" id="PTHR32315">
    <property type="entry name" value="ADENINE PHOSPHORIBOSYLTRANSFERASE"/>
    <property type="match status" value="1"/>
</dbReference>
<reference evidence="18 23" key="3">
    <citation type="submission" date="2018-03" db="EMBL/GenBank/DDBJ databases">
        <title>Genomic Encyclopedia of Archaeal and Bacterial Type Strains, Phase II (KMG-II): from individual species to whole genera.</title>
        <authorList>
            <person name="Goeker M."/>
        </authorList>
    </citation>
    <scope>NUCLEOTIDE SEQUENCE [LARGE SCALE GENOMIC DNA]</scope>
    <source>
        <strain evidence="18 23">DSM 22727</strain>
    </source>
</reference>
<evidence type="ECO:0000313" key="19">
    <source>
        <dbReference type="Proteomes" id="UP000028531"/>
    </source>
</evidence>
<protein>
    <recommendedName>
        <fullName evidence="7 12">Adenine phosphoribosyltransferase</fullName>
        <shortName evidence="12">APRT</shortName>
        <ecNumber evidence="7 12">2.4.2.7</ecNumber>
    </recommendedName>
</protein>
<evidence type="ECO:0000313" key="15">
    <source>
        <dbReference type="EMBL" id="GAL00489.1"/>
    </source>
</evidence>
<dbReference type="EMBL" id="PVNA01000005">
    <property type="protein sequence ID" value="PRX12852.1"/>
    <property type="molecule type" value="Genomic_DNA"/>
</dbReference>
<evidence type="ECO:0000313" key="21">
    <source>
        <dbReference type="Proteomes" id="UP000029226"/>
    </source>
</evidence>
<dbReference type="GeneID" id="90594636"/>
<dbReference type="PANTHER" id="PTHR32315:SF3">
    <property type="entry name" value="ADENINE PHOSPHORIBOSYLTRANSFERASE"/>
    <property type="match status" value="1"/>
</dbReference>
<keyword evidence="11 12" id="KW-0660">Purine salvage</keyword>
<evidence type="ECO:0000256" key="10">
    <source>
        <dbReference type="ARBA" id="ARBA00022679"/>
    </source>
</evidence>
<evidence type="ECO:0000256" key="6">
    <source>
        <dbReference type="ARBA" id="ARBA00011738"/>
    </source>
</evidence>
<evidence type="ECO:0000313" key="17">
    <source>
        <dbReference type="EMBL" id="KEZ92919.1"/>
    </source>
</evidence>
<dbReference type="Proteomes" id="UP000239997">
    <property type="component" value="Unassembled WGS sequence"/>
</dbReference>
<evidence type="ECO:0000256" key="9">
    <source>
        <dbReference type="ARBA" id="ARBA00022676"/>
    </source>
</evidence>
<evidence type="ECO:0000256" key="1">
    <source>
        <dbReference type="ARBA" id="ARBA00000868"/>
    </source>
</evidence>
<evidence type="ECO:0000313" key="14">
    <source>
        <dbReference type="EMBL" id="GAK75684.1"/>
    </source>
</evidence>
<evidence type="ECO:0000256" key="12">
    <source>
        <dbReference type="HAMAP-Rule" id="MF_00004"/>
    </source>
</evidence>